<evidence type="ECO:0000256" key="1">
    <source>
        <dbReference type="SAM" id="MobiDB-lite"/>
    </source>
</evidence>
<evidence type="ECO:0000313" key="3">
    <source>
        <dbReference type="Proteomes" id="UP000199245"/>
    </source>
</evidence>
<gene>
    <name evidence="2" type="ORF">SAMN05216337_1002338</name>
</gene>
<protein>
    <submittedName>
        <fullName evidence="2">Helix-turn-helix domain-containing protein</fullName>
    </submittedName>
</protein>
<accession>A0A1G6L5Z6</accession>
<dbReference type="EMBL" id="FMZW01000002">
    <property type="protein sequence ID" value="SDC38597.1"/>
    <property type="molecule type" value="Genomic_DNA"/>
</dbReference>
<dbReference type="Proteomes" id="UP000199245">
    <property type="component" value="Unassembled WGS sequence"/>
</dbReference>
<dbReference type="RefSeq" id="WP_092079192.1">
    <property type="nucleotide sequence ID" value="NZ_FMZW01000002.1"/>
</dbReference>
<name>A0A1G6L5Z6_9BRAD</name>
<evidence type="ECO:0000313" key="2">
    <source>
        <dbReference type="EMBL" id="SDC38597.1"/>
    </source>
</evidence>
<feature type="region of interest" description="Disordered" evidence="1">
    <location>
        <begin position="140"/>
        <end position="168"/>
    </location>
</feature>
<dbReference type="AlphaFoldDB" id="A0A1G6L5Z6"/>
<proteinExistence type="predicted"/>
<dbReference type="Pfam" id="PF13730">
    <property type="entry name" value="HTH_36"/>
    <property type="match status" value="1"/>
</dbReference>
<reference evidence="2 3" key="1">
    <citation type="submission" date="2016-10" db="EMBL/GenBank/DDBJ databases">
        <authorList>
            <person name="de Groot N.N."/>
        </authorList>
    </citation>
    <scope>NUCLEOTIDE SEQUENCE [LARGE SCALE GENOMIC DNA]</scope>
    <source>
        <strain evidence="2 3">R5</strain>
    </source>
</reference>
<sequence>MSIQAVAWALEQQIRDPWTKLILISLANHADHTTGLCWPSMGLIGREASCRRETVLRKLPELEAAGFIEIIRAAKGDRRRVHTYRLLLPGCAPHAHQIAKTRRAGGARAVVRPAHNRCEPAITTTNHQRTVIPSLKSLPSRDERAKEAFQGDGGEAGASQPRDRSDDGAVQLQIADAIGDRGWSLLMALPSDEVGQLVAKFRTGALDRATLNELRLRAMSV</sequence>
<organism evidence="2 3">
    <name type="scientific">Bradyrhizobium brasilense</name>
    <dbReference type="NCBI Taxonomy" id="1419277"/>
    <lineage>
        <taxon>Bacteria</taxon>
        <taxon>Pseudomonadati</taxon>
        <taxon>Pseudomonadota</taxon>
        <taxon>Alphaproteobacteria</taxon>
        <taxon>Hyphomicrobiales</taxon>
        <taxon>Nitrobacteraceae</taxon>
        <taxon>Bradyrhizobium</taxon>
    </lineage>
</organism>
<feature type="compositionally biased region" description="Basic and acidic residues" evidence="1">
    <location>
        <begin position="140"/>
        <end position="149"/>
    </location>
</feature>